<evidence type="ECO:0000256" key="9">
    <source>
        <dbReference type="ARBA" id="ARBA00070305"/>
    </source>
</evidence>
<keyword evidence="12" id="KW-1185">Reference proteome</keyword>
<dbReference type="PANTHER" id="PTHR42781:SF4">
    <property type="entry name" value="SPERMIDINE_PUTRESCINE IMPORT ATP-BINDING PROTEIN POTA"/>
    <property type="match status" value="1"/>
</dbReference>
<keyword evidence="2" id="KW-0547">Nucleotide-binding</keyword>
<dbReference type="InterPro" id="IPR003439">
    <property type="entry name" value="ABC_transporter-like_ATP-bd"/>
</dbReference>
<dbReference type="PANTHER" id="PTHR42781">
    <property type="entry name" value="SPERMIDINE/PUTRESCINE IMPORT ATP-BINDING PROTEIN POTA"/>
    <property type="match status" value="1"/>
</dbReference>
<dbReference type="Proteomes" id="UP000476934">
    <property type="component" value="Unassembled WGS sequence"/>
</dbReference>
<reference evidence="11 12" key="1">
    <citation type="submission" date="2020-03" db="EMBL/GenBank/DDBJ databases">
        <title>Bacillus aquiflavi sp. nov., isolated from yellow water of strong flavor Chinese baijiu in Yibin region of China.</title>
        <authorList>
            <person name="Xie J."/>
        </authorList>
    </citation>
    <scope>NUCLEOTIDE SEQUENCE [LARGE SCALE GENOMIC DNA]</scope>
    <source>
        <strain evidence="11 12">Gsoil 114</strain>
    </source>
</reference>
<keyword evidence="5" id="KW-0764">Sulfate transport</keyword>
<evidence type="ECO:0000256" key="4">
    <source>
        <dbReference type="ARBA" id="ARBA00022967"/>
    </source>
</evidence>
<evidence type="ECO:0000256" key="6">
    <source>
        <dbReference type="ARBA" id="ARBA00052482"/>
    </source>
</evidence>
<dbReference type="NCBIfam" id="TIGR00968">
    <property type="entry name" value="3a0106s01"/>
    <property type="match status" value="1"/>
</dbReference>
<dbReference type="Gene3D" id="2.40.50.100">
    <property type="match status" value="1"/>
</dbReference>
<dbReference type="InterPro" id="IPR008995">
    <property type="entry name" value="Mo/tungstate-bd_C_term_dom"/>
</dbReference>
<comment type="caution">
    <text evidence="11">The sequence shown here is derived from an EMBL/GenBank/DDBJ whole genome shotgun (WGS) entry which is preliminary data.</text>
</comment>
<dbReference type="InterPro" id="IPR005666">
    <property type="entry name" value="Sulph_transpt1"/>
</dbReference>
<dbReference type="AlphaFoldDB" id="A0A6M0PCZ7"/>
<evidence type="ECO:0000256" key="3">
    <source>
        <dbReference type="ARBA" id="ARBA00022840"/>
    </source>
</evidence>
<dbReference type="Pfam" id="PF00005">
    <property type="entry name" value="ABC_tran"/>
    <property type="match status" value="1"/>
</dbReference>
<dbReference type="InterPro" id="IPR003593">
    <property type="entry name" value="AAA+_ATPase"/>
</dbReference>
<comment type="catalytic activity">
    <reaction evidence="6">
        <text>a quaternary ammonium(out) + ATP + H2O = a quaternary ammonium(in) + ADP + phosphate + H(+)</text>
        <dbReference type="Rhea" id="RHEA:11036"/>
        <dbReference type="ChEBI" id="CHEBI:15377"/>
        <dbReference type="ChEBI" id="CHEBI:15378"/>
        <dbReference type="ChEBI" id="CHEBI:30616"/>
        <dbReference type="ChEBI" id="CHEBI:35267"/>
        <dbReference type="ChEBI" id="CHEBI:43474"/>
        <dbReference type="ChEBI" id="CHEBI:456216"/>
        <dbReference type="EC" id="7.6.2.9"/>
    </reaction>
</comment>
<feature type="domain" description="ABC transporter" evidence="10">
    <location>
        <begin position="3"/>
        <end position="233"/>
    </location>
</feature>
<dbReference type="Pfam" id="PF08402">
    <property type="entry name" value="TOBE_2"/>
    <property type="match status" value="1"/>
</dbReference>
<evidence type="ECO:0000256" key="7">
    <source>
        <dbReference type="ARBA" id="ARBA00063934"/>
    </source>
</evidence>
<dbReference type="EC" id="7.6.2.9" evidence="8"/>
<dbReference type="SUPFAM" id="SSF52540">
    <property type="entry name" value="P-loop containing nucleoside triphosphate hydrolases"/>
    <property type="match status" value="1"/>
</dbReference>
<dbReference type="GO" id="GO:0043190">
    <property type="term" value="C:ATP-binding cassette (ABC) transporter complex"/>
    <property type="evidence" value="ECO:0007669"/>
    <property type="project" value="InterPro"/>
</dbReference>
<dbReference type="PROSITE" id="PS00211">
    <property type="entry name" value="ABC_TRANSPORTER_1"/>
    <property type="match status" value="1"/>
</dbReference>
<dbReference type="SMART" id="SM00382">
    <property type="entry name" value="AAA"/>
    <property type="match status" value="1"/>
</dbReference>
<evidence type="ECO:0000256" key="2">
    <source>
        <dbReference type="ARBA" id="ARBA00022741"/>
    </source>
</evidence>
<dbReference type="FunFam" id="3.40.50.300:FF:000425">
    <property type="entry name" value="Probable ABC transporter, ATP-binding subunit"/>
    <property type="match status" value="1"/>
</dbReference>
<dbReference type="GO" id="GO:0015418">
    <property type="term" value="F:ABC-type quaternary ammonium compound transporting activity"/>
    <property type="evidence" value="ECO:0007669"/>
    <property type="project" value="UniProtKB-EC"/>
</dbReference>
<dbReference type="GO" id="GO:0016887">
    <property type="term" value="F:ATP hydrolysis activity"/>
    <property type="evidence" value="ECO:0007669"/>
    <property type="project" value="InterPro"/>
</dbReference>
<keyword evidence="1" id="KW-0813">Transport</keyword>
<dbReference type="RefSeq" id="WP_163174525.1">
    <property type="nucleotide sequence ID" value="NZ_JAAIWK010000042.1"/>
</dbReference>
<dbReference type="InterPro" id="IPR013611">
    <property type="entry name" value="Transp-assoc_OB_typ2"/>
</dbReference>
<evidence type="ECO:0000256" key="5">
    <source>
        <dbReference type="ARBA" id="ARBA00023032"/>
    </source>
</evidence>
<keyword evidence="3 11" id="KW-0067">ATP-binding</keyword>
<keyword evidence="4" id="KW-1278">Translocase</keyword>
<evidence type="ECO:0000256" key="1">
    <source>
        <dbReference type="ARBA" id="ARBA00022448"/>
    </source>
</evidence>
<dbReference type="EMBL" id="JAAIWK010000042">
    <property type="protein sequence ID" value="NEY21628.1"/>
    <property type="molecule type" value="Genomic_DNA"/>
</dbReference>
<dbReference type="InterPro" id="IPR050093">
    <property type="entry name" value="ABC_SmlMolc_Importer"/>
</dbReference>
<dbReference type="InterPro" id="IPR017871">
    <property type="entry name" value="ABC_transporter-like_CS"/>
</dbReference>
<protein>
    <recommendedName>
        <fullName evidence="9">Carnitine transport ATP-binding protein OpuCA</fullName>
        <ecNumber evidence="8">7.6.2.9</ecNumber>
    </recommendedName>
</protein>
<proteinExistence type="predicted"/>
<accession>A0A6M0PCZ7</accession>
<evidence type="ECO:0000259" key="10">
    <source>
        <dbReference type="PROSITE" id="PS50893"/>
    </source>
</evidence>
<name>A0A6M0PCZ7_9BACI</name>
<dbReference type="PROSITE" id="PS50893">
    <property type="entry name" value="ABC_TRANSPORTER_2"/>
    <property type="match status" value="1"/>
</dbReference>
<dbReference type="GO" id="GO:0015419">
    <property type="term" value="F:ABC-type sulfate transporter activity"/>
    <property type="evidence" value="ECO:0007669"/>
    <property type="project" value="InterPro"/>
</dbReference>
<comment type="subunit">
    <text evidence="7">The complex is composed of two ATP-binding proteins (OpuCA), two transmembrane proteins (OpuCB and OpuCD) and a solute-binding protein (OpuCC).</text>
</comment>
<evidence type="ECO:0000256" key="8">
    <source>
        <dbReference type="ARBA" id="ARBA00066388"/>
    </source>
</evidence>
<organism evidence="11 12">
    <name type="scientific">Heyndrickxia ginsengihumi</name>
    <dbReference type="NCBI Taxonomy" id="363870"/>
    <lineage>
        <taxon>Bacteria</taxon>
        <taxon>Bacillati</taxon>
        <taxon>Bacillota</taxon>
        <taxon>Bacilli</taxon>
        <taxon>Bacillales</taxon>
        <taxon>Bacillaceae</taxon>
        <taxon>Heyndrickxia</taxon>
    </lineage>
</organism>
<evidence type="ECO:0000313" key="12">
    <source>
        <dbReference type="Proteomes" id="UP000476934"/>
    </source>
</evidence>
<gene>
    <name evidence="11" type="ORF">G4D61_17055</name>
</gene>
<dbReference type="InterPro" id="IPR027417">
    <property type="entry name" value="P-loop_NTPase"/>
</dbReference>
<dbReference type="Gene3D" id="3.40.50.300">
    <property type="entry name" value="P-loop containing nucleotide triphosphate hydrolases"/>
    <property type="match status" value="1"/>
</dbReference>
<dbReference type="GO" id="GO:0005524">
    <property type="term" value="F:ATP binding"/>
    <property type="evidence" value="ECO:0007669"/>
    <property type="project" value="UniProtKB-KW"/>
</dbReference>
<sequence>MHIEVRELEKHFGSFHAINKTNFQIQKGHLVGLLGPSGGGKTSILKMLAGLEQPDSGEILFNGTLANSLPVQKRGIGFVFQNYALFKHMSVFENIAFGLKVKKVKSSVIKERVRYLIELMGLEGKENKYPHQLSGGQRQRVAFARALAPEPQLLLLDEPFAAIDAKIRKELRHWLRNLISEFGTTTIFVTHDQDEAIEVADEIIIIHNGKVEQQGTPWEIYNQPATAFVASFIGESNKLETPLSLNGFPELTDSVASKSDAHILIRPEWIEVRPQKSANYARVGERGVVKHMHFRGESWFLEVEILNNVKLFTYQSINQKVFQPGEEVDVLIHKLSLITPDETRVLENKLIDPIPVYK</sequence>
<dbReference type="SUPFAM" id="SSF50331">
    <property type="entry name" value="MOP-like"/>
    <property type="match status" value="1"/>
</dbReference>
<evidence type="ECO:0000313" key="11">
    <source>
        <dbReference type="EMBL" id="NEY21628.1"/>
    </source>
</evidence>